<accession>A0A0F9C0U9</accession>
<dbReference type="AlphaFoldDB" id="A0A0F9C0U9"/>
<evidence type="ECO:0000313" key="1">
    <source>
        <dbReference type="EMBL" id="KKL27815.1"/>
    </source>
</evidence>
<sequence length="52" mass="5918">MIRTAEALIDFLAAVVGKKTILVKTGPRMLVEIDEQIFSIEVKWEGDTRRND</sequence>
<protein>
    <submittedName>
        <fullName evidence="1">Uncharacterized protein</fullName>
    </submittedName>
</protein>
<organism evidence="1">
    <name type="scientific">marine sediment metagenome</name>
    <dbReference type="NCBI Taxonomy" id="412755"/>
    <lineage>
        <taxon>unclassified sequences</taxon>
        <taxon>metagenomes</taxon>
        <taxon>ecological metagenomes</taxon>
    </lineage>
</organism>
<name>A0A0F9C0U9_9ZZZZ</name>
<gene>
    <name evidence="1" type="ORF">LCGC14_2381400</name>
</gene>
<proteinExistence type="predicted"/>
<comment type="caution">
    <text evidence="1">The sequence shown here is derived from an EMBL/GenBank/DDBJ whole genome shotgun (WGS) entry which is preliminary data.</text>
</comment>
<dbReference type="EMBL" id="LAZR01035329">
    <property type="protein sequence ID" value="KKL27815.1"/>
    <property type="molecule type" value="Genomic_DNA"/>
</dbReference>
<reference evidence="1" key="1">
    <citation type="journal article" date="2015" name="Nature">
        <title>Complex archaea that bridge the gap between prokaryotes and eukaryotes.</title>
        <authorList>
            <person name="Spang A."/>
            <person name="Saw J.H."/>
            <person name="Jorgensen S.L."/>
            <person name="Zaremba-Niedzwiedzka K."/>
            <person name="Martijn J."/>
            <person name="Lind A.E."/>
            <person name="van Eijk R."/>
            <person name="Schleper C."/>
            <person name="Guy L."/>
            <person name="Ettema T.J."/>
        </authorList>
    </citation>
    <scope>NUCLEOTIDE SEQUENCE</scope>
</reference>